<keyword evidence="1" id="KW-0812">Transmembrane</keyword>
<organism evidence="2 3">
    <name type="scientific">Eumeta variegata</name>
    <name type="common">Bagworm moth</name>
    <name type="synonym">Eumeta japonica</name>
    <dbReference type="NCBI Taxonomy" id="151549"/>
    <lineage>
        <taxon>Eukaryota</taxon>
        <taxon>Metazoa</taxon>
        <taxon>Ecdysozoa</taxon>
        <taxon>Arthropoda</taxon>
        <taxon>Hexapoda</taxon>
        <taxon>Insecta</taxon>
        <taxon>Pterygota</taxon>
        <taxon>Neoptera</taxon>
        <taxon>Endopterygota</taxon>
        <taxon>Lepidoptera</taxon>
        <taxon>Glossata</taxon>
        <taxon>Ditrysia</taxon>
        <taxon>Tineoidea</taxon>
        <taxon>Psychidae</taxon>
        <taxon>Oiketicinae</taxon>
        <taxon>Eumeta</taxon>
    </lineage>
</organism>
<keyword evidence="1" id="KW-1133">Transmembrane helix</keyword>
<evidence type="ECO:0000313" key="2">
    <source>
        <dbReference type="EMBL" id="GBP21306.1"/>
    </source>
</evidence>
<protein>
    <submittedName>
        <fullName evidence="2">Uncharacterized protein</fullName>
    </submittedName>
</protein>
<evidence type="ECO:0000256" key="1">
    <source>
        <dbReference type="SAM" id="Phobius"/>
    </source>
</evidence>
<evidence type="ECO:0000313" key="3">
    <source>
        <dbReference type="Proteomes" id="UP000299102"/>
    </source>
</evidence>
<comment type="caution">
    <text evidence="2">The sequence shown here is derived from an EMBL/GenBank/DDBJ whole genome shotgun (WGS) entry which is preliminary data.</text>
</comment>
<dbReference type="EMBL" id="BGZK01000127">
    <property type="protein sequence ID" value="GBP21306.1"/>
    <property type="molecule type" value="Genomic_DNA"/>
</dbReference>
<reference evidence="2 3" key="1">
    <citation type="journal article" date="2019" name="Commun. Biol.">
        <title>The bagworm genome reveals a unique fibroin gene that provides high tensile strength.</title>
        <authorList>
            <person name="Kono N."/>
            <person name="Nakamura H."/>
            <person name="Ohtoshi R."/>
            <person name="Tomita M."/>
            <person name="Numata K."/>
            <person name="Arakawa K."/>
        </authorList>
    </citation>
    <scope>NUCLEOTIDE SEQUENCE [LARGE SCALE GENOMIC DNA]</scope>
</reference>
<name>A0A4C1U639_EUMVA</name>
<dbReference type="Proteomes" id="UP000299102">
    <property type="component" value="Unassembled WGS sequence"/>
</dbReference>
<dbReference type="AlphaFoldDB" id="A0A4C1U639"/>
<keyword evidence="1" id="KW-0472">Membrane</keyword>
<accession>A0A4C1U639</accession>
<keyword evidence="3" id="KW-1185">Reference proteome</keyword>
<gene>
    <name evidence="2" type="ORF">EVAR_11701_1</name>
</gene>
<sequence>MANQENRIALKNIQNMYKLLVKAVTSLHKAIEWQDCWWAVSVSTAIVGLINLFLQTIPSLVCEQIHYEVDKIKEITSSHLCSTLDKESRKYSRALLADVREHDLSLKLLRALDFGISLPIKCLTLTFTYLIILLQFGKLIEKHLINEKV</sequence>
<feature type="transmembrane region" description="Helical" evidence="1">
    <location>
        <begin position="36"/>
        <end position="54"/>
    </location>
</feature>
<feature type="transmembrane region" description="Helical" evidence="1">
    <location>
        <begin position="114"/>
        <end position="134"/>
    </location>
</feature>
<proteinExistence type="predicted"/>